<accession>A0A6A6IKP7</accession>
<reference evidence="2" key="1">
    <citation type="journal article" date="2020" name="Stud. Mycol.">
        <title>101 Dothideomycetes genomes: a test case for predicting lifestyles and emergence of pathogens.</title>
        <authorList>
            <person name="Haridas S."/>
            <person name="Albert R."/>
            <person name="Binder M."/>
            <person name="Bloem J."/>
            <person name="Labutti K."/>
            <person name="Salamov A."/>
            <person name="Andreopoulos B."/>
            <person name="Baker S."/>
            <person name="Barry K."/>
            <person name="Bills G."/>
            <person name="Bluhm B."/>
            <person name="Cannon C."/>
            <person name="Castanera R."/>
            <person name="Culley D."/>
            <person name="Daum C."/>
            <person name="Ezra D."/>
            <person name="Gonzalez J."/>
            <person name="Henrissat B."/>
            <person name="Kuo A."/>
            <person name="Liang C."/>
            <person name="Lipzen A."/>
            <person name="Lutzoni F."/>
            <person name="Magnuson J."/>
            <person name="Mondo S."/>
            <person name="Nolan M."/>
            <person name="Ohm R."/>
            <person name="Pangilinan J."/>
            <person name="Park H.-J."/>
            <person name="Ramirez L."/>
            <person name="Alfaro M."/>
            <person name="Sun H."/>
            <person name="Tritt A."/>
            <person name="Yoshinaga Y."/>
            <person name="Zwiers L.-H."/>
            <person name="Turgeon B."/>
            <person name="Goodwin S."/>
            <person name="Spatafora J."/>
            <person name="Crous P."/>
            <person name="Grigoriev I."/>
        </authorList>
    </citation>
    <scope>NUCLEOTIDE SEQUENCE</scope>
    <source>
        <strain evidence="2">CBS 122368</strain>
    </source>
</reference>
<evidence type="ECO:0000313" key="3">
    <source>
        <dbReference type="Proteomes" id="UP000800094"/>
    </source>
</evidence>
<organism evidence="2 3">
    <name type="scientific">Trematosphaeria pertusa</name>
    <dbReference type="NCBI Taxonomy" id="390896"/>
    <lineage>
        <taxon>Eukaryota</taxon>
        <taxon>Fungi</taxon>
        <taxon>Dikarya</taxon>
        <taxon>Ascomycota</taxon>
        <taxon>Pezizomycotina</taxon>
        <taxon>Dothideomycetes</taxon>
        <taxon>Pleosporomycetidae</taxon>
        <taxon>Pleosporales</taxon>
        <taxon>Massarineae</taxon>
        <taxon>Trematosphaeriaceae</taxon>
        <taxon>Trematosphaeria</taxon>
    </lineage>
</organism>
<protein>
    <submittedName>
        <fullName evidence="2">Uncharacterized protein</fullName>
    </submittedName>
</protein>
<name>A0A6A6IKP7_9PLEO</name>
<dbReference type="GeneID" id="54574813"/>
<dbReference type="AlphaFoldDB" id="A0A6A6IKP7"/>
<feature type="region of interest" description="Disordered" evidence="1">
    <location>
        <begin position="1"/>
        <end position="30"/>
    </location>
</feature>
<gene>
    <name evidence="2" type="ORF">BU26DRAFT_278294</name>
</gene>
<sequence length="228" mass="25243">MVARTRPGCSHRCRDRHGPPQRPGVASRPKPTAYHAPHCHRFQTLCLQFAVPLSCAACAPQWAQKGTMLPLQSICGCRRWSSVCRSVACRCFVLPTRAKGRGLASSPTTSVGAMTRSRCARSFPTDWPERPSHLSARWRLARVAREQPNADQEPVRFEPDPCLQTCGTTTYVKCAGSRSSCRVENSSKPRSFTPLSAHYSARNVRWSVGEAHFPILRAVELSAASREV</sequence>
<keyword evidence="3" id="KW-1185">Reference proteome</keyword>
<evidence type="ECO:0000313" key="2">
    <source>
        <dbReference type="EMBL" id="KAF2251195.1"/>
    </source>
</evidence>
<dbReference type="Proteomes" id="UP000800094">
    <property type="component" value="Unassembled WGS sequence"/>
</dbReference>
<dbReference type="RefSeq" id="XP_033686199.1">
    <property type="nucleotide sequence ID" value="XM_033821483.1"/>
</dbReference>
<dbReference type="EMBL" id="ML987193">
    <property type="protein sequence ID" value="KAF2251195.1"/>
    <property type="molecule type" value="Genomic_DNA"/>
</dbReference>
<proteinExistence type="predicted"/>
<evidence type="ECO:0000256" key="1">
    <source>
        <dbReference type="SAM" id="MobiDB-lite"/>
    </source>
</evidence>